<dbReference type="Proteomes" id="UP001239213">
    <property type="component" value="Unassembled WGS sequence"/>
</dbReference>
<dbReference type="AlphaFoldDB" id="A0AAI9YBL2"/>
<evidence type="ECO:0000313" key="3">
    <source>
        <dbReference type="Proteomes" id="UP001239213"/>
    </source>
</evidence>
<organism evidence="2 3">
    <name type="scientific">Colletotrichum cuscutae</name>
    <dbReference type="NCBI Taxonomy" id="1209917"/>
    <lineage>
        <taxon>Eukaryota</taxon>
        <taxon>Fungi</taxon>
        <taxon>Dikarya</taxon>
        <taxon>Ascomycota</taxon>
        <taxon>Pezizomycotina</taxon>
        <taxon>Sordariomycetes</taxon>
        <taxon>Hypocreomycetidae</taxon>
        <taxon>Glomerellales</taxon>
        <taxon>Glomerellaceae</taxon>
        <taxon>Colletotrichum</taxon>
        <taxon>Colletotrichum acutatum species complex</taxon>
    </lineage>
</organism>
<evidence type="ECO:0000313" key="2">
    <source>
        <dbReference type="EMBL" id="KAK1495314.1"/>
    </source>
</evidence>
<feature type="region of interest" description="Disordered" evidence="1">
    <location>
        <begin position="53"/>
        <end position="72"/>
    </location>
</feature>
<gene>
    <name evidence="2" type="ORF">CCUS01_13447</name>
</gene>
<dbReference type="EMBL" id="MPDP01000016">
    <property type="protein sequence ID" value="KAK1495314.1"/>
    <property type="molecule type" value="Genomic_DNA"/>
</dbReference>
<proteinExistence type="predicted"/>
<evidence type="ECO:0000256" key="1">
    <source>
        <dbReference type="SAM" id="MobiDB-lite"/>
    </source>
</evidence>
<accession>A0AAI9YBL2</accession>
<keyword evidence="3" id="KW-1185">Reference proteome</keyword>
<comment type="caution">
    <text evidence="2">The sequence shown here is derived from an EMBL/GenBank/DDBJ whole genome shotgun (WGS) entry which is preliminary data.</text>
</comment>
<name>A0AAI9YBL2_9PEZI</name>
<protein>
    <submittedName>
        <fullName evidence="2">Uncharacterized protein</fullName>
    </submittedName>
</protein>
<reference evidence="2" key="1">
    <citation type="submission" date="2016-11" db="EMBL/GenBank/DDBJ databases">
        <title>The genome sequence of Colletotrichum cuscutae.</title>
        <authorList>
            <person name="Baroncelli R."/>
        </authorList>
    </citation>
    <scope>NUCLEOTIDE SEQUENCE</scope>
    <source>
        <strain evidence="2">IMI 304802</strain>
    </source>
</reference>
<sequence length="102" mass="10465">MGVEGALLSVSSRSVTSVLMGVEGALLSLGGSARGSFQGTPRLSTMLEQSQAVRPRIGGEPASGSIARNPDLGWISTPSPAMLSCRDSGQRASFWAARSSRG</sequence>